<dbReference type="GO" id="GO:0006284">
    <property type="term" value="P:base-excision repair"/>
    <property type="evidence" value="ECO:0007669"/>
    <property type="project" value="InterPro"/>
</dbReference>
<organism evidence="12 13">
    <name type="scientific">Actinidia chinensis var. chinensis</name>
    <name type="common">Chinese soft-hair kiwi</name>
    <dbReference type="NCBI Taxonomy" id="1590841"/>
    <lineage>
        <taxon>Eukaryota</taxon>
        <taxon>Viridiplantae</taxon>
        <taxon>Streptophyta</taxon>
        <taxon>Embryophyta</taxon>
        <taxon>Tracheophyta</taxon>
        <taxon>Spermatophyta</taxon>
        <taxon>Magnoliopsida</taxon>
        <taxon>eudicotyledons</taxon>
        <taxon>Gunneridae</taxon>
        <taxon>Pentapetalae</taxon>
        <taxon>asterids</taxon>
        <taxon>Ericales</taxon>
        <taxon>Actinidiaceae</taxon>
        <taxon>Actinidia</taxon>
    </lineage>
</organism>
<dbReference type="OrthoDB" id="5607at2759"/>
<feature type="compositionally biased region" description="Basic and acidic residues" evidence="10">
    <location>
        <begin position="1425"/>
        <end position="1442"/>
    </location>
</feature>
<feature type="domain" description="HhH-GPD" evidence="11">
    <location>
        <begin position="1456"/>
        <end position="1618"/>
    </location>
</feature>
<dbReference type="InParanoid" id="A0A2R6RUM9"/>
<evidence type="ECO:0000256" key="7">
    <source>
        <dbReference type="ARBA" id="ARBA00023014"/>
    </source>
</evidence>
<keyword evidence="6" id="KW-0408">Iron</keyword>
<feature type="compositionally biased region" description="Basic and acidic residues" evidence="10">
    <location>
        <begin position="1373"/>
        <end position="1382"/>
    </location>
</feature>
<dbReference type="GO" id="GO:0003906">
    <property type="term" value="F:DNA-(apurinic or apyrimidinic site) endonuclease activity"/>
    <property type="evidence" value="ECO:0007669"/>
    <property type="project" value="UniProtKB-ARBA"/>
</dbReference>
<dbReference type="InterPro" id="IPR023170">
    <property type="entry name" value="HhH_base_excis_C"/>
</dbReference>
<dbReference type="GO" id="GO:0003677">
    <property type="term" value="F:DNA binding"/>
    <property type="evidence" value="ECO:0007669"/>
    <property type="project" value="UniProtKB-KW"/>
</dbReference>
<dbReference type="SMR" id="A0A2R6RUM9"/>
<dbReference type="GO" id="GO:0051539">
    <property type="term" value="F:4 iron, 4 sulfur cluster binding"/>
    <property type="evidence" value="ECO:0007669"/>
    <property type="project" value="UniProtKB-KW"/>
</dbReference>
<comment type="caution">
    <text evidence="12">The sequence shown here is derived from an EMBL/GenBank/DDBJ whole genome shotgun (WGS) entry which is preliminary data.</text>
</comment>
<evidence type="ECO:0000256" key="5">
    <source>
        <dbReference type="ARBA" id="ARBA00022723"/>
    </source>
</evidence>
<feature type="region of interest" description="Disordered" evidence="10">
    <location>
        <begin position="191"/>
        <end position="253"/>
    </location>
</feature>
<feature type="region of interest" description="Disordered" evidence="10">
    <location>
        <begin position="294"/>
        <end position="356"/>
    </location>
</feature>
<dbReference type="InterPro" id="IPR003651">
    <property type="entry name" value="Endonuclease3_FeS-loop_motif"/>
</dbReference>
<reference evidence="12 13" key="1">
    <citation type="submission" date="2017-07" db="EMBL/GenBank/DDBJ databases">
        <title>An improved, manually edited Actinidia chinensis var. chinensis (kiwifruit) genome highlights the challenges associated with draft genomes and gene prediction in plants.</title>
        <authorList>
            <person name="Pilkington S."/>
            <person name="Crowhurst R."/>
            <person name="Hilario E."/>
            <person name="Nardozza S."/>
            <person name="Fraser L."/>
            <person name="Peng Y."/>
            <person name="Gunaseelan K."/>
            <person name="Simpson R."/>
            <person name="Tahir J."/>
            <person name="Deroles S."/>
            <person name="Templeton K."/>
            <person name="Luo Z."/>
            <person name="Davy M."/>
            <person name="Cheng C."/>
            <person name="Mcneilage M."/>
            <person name="Scaglione D."/>
            <person name="Liu Y."/>
            <person name="Zhang Q."/>
            <person name="Datson P."/>
            <person name="De Silva N."/>
            <person name="Gardiner S."/>
            <person name="Bassett H."/>
            <person name="Chagne D."/>
            <person name="Mccallum J."/>
            <person name="Dzierzon H."/>
            <person name="Deng C."/>
            <person name="Wang Y.-Y."/>
            <person name="Barron N."/>
            <person name="Manako K."/>
            <person name="Bowen J."/>
            <person name="Foster T."/>
            <person name="Erridge Z."/>
            <person name="Tiffin H."/>
            <person name="Waite C."/>
            <person name="Davies K."/>
            <person name="Grierson E."/>
            <person name="Laing W."/>
            <person name="Kirk R."/>
            <person name="Chen X."/>
            <person name="Wood M."/>
            <person name="Montefiori M."/>
            <person name="Brummell D."/>
            <person name="Schwinn K."/>
            <person name="Catanach A."/>
            <person name="Fullerton C."/>
            <person name="Li D."/>
            <person name="Meiyalaghan S."/>
            <person name="Nieuwenhuizen N."/>
            <person name="Read N."/>
            <person name="Prakash R."/>
            <person name="Hunter D."/>
            <person name="Zhang H."/>
            <person name="Mckenzie M."/>
            <person name="Knabel M."/>
            <person name="Harris A."/>
            <person name="Allan A."/>
            <person name="Chen A."/>
            <person name="Janssen B."/>
            <person name="Plunkett B."/>
            <person name="Dwamena C."/>
            <person name="Voogd C."/>
            <person name="Leif D."/>
            <person name="Lafferty D."/>
            <person name="Souleyre E."/>
            <person name="Varkonyi-Gasic E."/>
            <person name="Gambi F."/>
            <person name="Hanley J."/>
            <person name="Yao J.-L."/>
            <person name="Cheung J."/>
            <person name="David K."/>
            <person name="Warren B."/>
            <person name="Marsh K."/>
            <person name="Snowden K."/>
            <person name="Lin-Wang K."/>
            <person name="Brian L."/>
            <person name="Martinez-Sanchez M."/>
            <person name="Wang M."/>
            <person name="Ileperuma N."/>
            <person name="Macnee N."/>
            <person name="Campin R."/>
            <person name="Mcatee P."/>
            <person name="Drummond R."/>
            <person name="Espley R."/>
            <person name="Ireland H."/>
            <person name="Wu R."/>
            <person name="Atkinson R."/>
            <person name="Karunairetnam S."/>
            <person name="Bulley S."/>
            <person name="Chunkath S."/>
            <person name="Hanley Z."/>
            <person name="Storey R."/>
            <person name="Thrimawithana A."/>
            <person name="Thomson S."/>
            <person name="David C."/>
            <person name="Testolin R."/>
        </authorList>
    </citation>
    <scope>NUCLEOTIDE SEQUENCE [LARGE SCALE GENOMIC DNA]</scope>
    <source>
        <strain evidence="13">cv. Red5</strain>
        <tissue evidence="12">Young leaf</tissue>
    </source>
</reference>
<dbReference type="SMART" id="SM00525">
    <property type="entry name" value="FES"/>
    <property type="match status" value="1"/>
</dbReference>
<dbReference type="FunCoup" id="A0A2R6RUM9">
    <property type="interactions" value="2246"/>
</dbReference>
<dbReference type="PANTHER" id="PTHR46213">
    <property type="entry name" value="TRANSCRIPTIONAL ACTIVATOR DEMETER"/>
    <property type="match status" value="1"/>
</dbReference>
<dbReference type="Pfam" id="PF15628">
    <property type="entry name" value="RRM_DME"/>
    <property type="match status" value="1"/>
</dbReference>
<dbReference type="InterPro" id="IPR003265">
    <property type="entry name" value="HhH-GPD_domain"/>
</dbReference>
<dbReference type="GO" id="GO:0005634">
    <property type="term" value="C:nucleus"/>
    <property type="evidence" value="ECO:0007669"/>
    <property type="project" value="UniProtKB-SubCell"/>
</dbReference>
<reference evidence="13" key="2">
    <citation type="journal article" date="2018" name="BMC Genomics">
        <title>A manually annotated Actinidia chinensis var. chinensis (kiwifruit) genome highlights the challenges associated with draft genomes and gene prediction in plants.</title>
        <authorList>
            <person name="Pilkington S.M."/>
            <person name="Crowhurst R."/>
            <person name="Hilario E."/>
            <person name="Nardozza S."/>
            <person name="Fraser L."/>
            <person name="Peng Y."/>
            <person name="Gunaseelan K."/>
            <person name="Simpson R."/>
            <person name="Tahir J."/>
            <person name="Deroles S.C."/>
            <person name="Templeton K."/>
            <person name="Luo Z."/>
            <person name="Davy M."/>
            <person name="Cheng C."/>
            <person name="McNeilage M."/>
            <person name="Scaglione D."/>
            <person name="Liu Y."/>
            <person name="Zhang Q."/>
            <person name="Datson P."/>
            <person name="De Silva N."/>
            <person name="Gardiner S.E."/>
            <person name="Bassett H."/>
            <person name="Chagne D."/>
            <person name="McCallum J."/>
            <person name="Dzierzon H."/>
            <person name="Deng C."/>
            <person name="Wang Y.Y."/>
            <person name="Barron L."/>
            <person name="Manako K."/>
            <person name="Bowen J."/>
            <person name="Foster T.M."/>
            <person name="Erridge Z.A."/>
            <person name="Tiffin H."/>
            <person name="Waite C.N."/>
            <person name="Davies K.M."/>
            <person name="Grierson E.P."/>
            <person name="Laing W.A."/>
            <person name="Kirk R."/>
            <person name="Chen X."/>
            <person name="Wood M."/>
            <person name="Montefiori M."/>
            <person name="Brummell D.A."/>
            <person name="Schwinn K.E."/>
            <person name="Catanach A."/>
            <person name="Fullerton C."/>
            <person name="Li D."/>
            <person name="Meiyalaghan S."/>
            <person name="Nieuwenhuizen N."/>
            <person name="Read N."/>
            <person name="Prakash R."/>
            <person name="Hunter D."/>
            <person name="Zhang H."/>
            <person name="McKenzie M."/>
            <person name="Knabel M."/>
            <person name="Harris A."/>
            <person name="Allan A.C."/>
            <person name="Gleave A."/>
            <person name="Chen A."/>
            <person name="Janssen B.J."/>
            <person name="Plunkett B."/>
            <person name="Ampomah-Dwamena C."/>
            <person name="Voogd C."/>
            <person name="Leif D."/>
            <person name="Lafferty D."/>
            <person name="Souleyre E.J.F."/>
            <person name="Varkonyi-Gasic E."/>
            <person name="Gambi F."/>
            <person name="Hanley J."/>
            <person name="Yao J.L."/>
            <person name="Cheung J."/>
            <person name="David K.M."/>
            <person name="Warren B."/>
            <person name="Marsh K."/>
            <person name="Snowden K.C."/>
            <person name="Lin-Wang K."/>
            <person name="Brian L."/>
            <person name="Martinez-Sanchez M."/>
            <person name="Wang M."/>
            <person name="Ileperuma N."/>
            <person name="Macnee N."/>
            <person name="Campin R."/>
            <person name="McAtee P."/>
            <person name="Drummond R.S.M."/>
            <person name="Espley R.V."/>
            <person name="Ireland H.S."/>
            <person name="Wu R."/>
            <person name="Atkinson R.G."/>
            <person name="Karunairetnam S."/>
            <person name="Bulley S."/>
            <person name="Chunkath S."/>
            <person name="Hanley Z."/>
            <person name="Storey R."/>
            <person name="Thrimawithana A.H."/>
            <person name="Thomson S."/>
            <person name="David C."/>
            <person name="Testolin R."/>
            <person name="Huang H."/>
            <person name="Hellens R.P."/>
            <person name="Schaffer R.J."/>
        </authorList>
    </citation>
    <scope>NUCLEOTIDE SEQUENCE [LARGE SCALE GENOMIC DNA]</scope>
    <source>
        <strain evidence="13">cv. Red5</strain>
    </source>
</reference>
<dbReference type="GO" id="GO:0019104">
    <property type="term" value="F:DNA N-glycosylase activity"/>
    <property type="evidence" value="ECO:0007669"/>
    <property type="project" value="InterPro"/>
</dbReference>
<accession>A0A2R6RUM9</accession>
<evidence type="ECO:0000256" key="3">
    <source>
        <dbReference type="ARBA" id="ARBA00005646"/>
    </source>
</evidence>
<dbReference type="InterPro" id="IPR011257">
    <property type="entry name" value="DNA_glycosylase"/>
</dbReference>
<dbReference type="InterPro" id="IPR028924">
    <property type="entry name" value="Perm-CXXC"/>
</dbReference>
<keyword evidence="13" id="KW-1185">Reference proteome</keyword>
<dbReference type="SMART" id="SM00478">
    <property type="entry name" value="ENDO3c"/>
    <property type="match status" value="1"/>
</dbReference>
<feature type="compositionally biased region" description="Polar residues" evidence="10">
    <location>
        <begin position="203"/>
        <end position="223"/>
    </location>
</feature>
<feature type="compositionally biased region" description="Polar residues" evidence="10">
    <location>
        <begin position="846"/>
        <end position="855"/>
    </location>
</feature>
<dbReference type="FunFam" id="1.10.1670.10:FF:000004">
    <property type="entry name" value="DNA glycosylase/AP lyase ROS1"/>
    <property type="match status" value="1"/>
</dbReference>
<evidence type="ECO:0000259" key="11">
    <source>
        <dbReference type="SMART" id="SM00478"/>
    </source>
</evidence>
<dbReference type="OMA" id="ETERTWK"/>
<keyword evidence="9" id="KW-0539">Nucleus</keyword>
<dbReference type="SUPFAM" id="SSF48150">
    <property type="entry name" value="DNA-glycosylase"/>
    <property type="match status" value="1"/>
</dbReference>
<proteinExistence type="inferred from homology"/>
<comment type="cofactor">
    <cofactor evidence="1">
        <name>[4Fe-4S] cluster</name>
        <dbReference type="ChEBI" id="CHEBI:49883"/>
    </cofactor>
</comment>
<dbReference type="CDD" id="cd00056">
    <property type="entry name" value="ENDO3c"/>
    <property type="match status" value="1"/>
</dbReference>
<feature type="compositionally biased region" description="Basic residues" evidence="10">
    <location>
        <begin position="315"/>
        <end position="324"/>
    </location>
</feature>
<evidence type="ECO:0000256" key="8">
    <source>
        <dbReference type="ARBA" id="ARBA00023125"/>
    </source>
</evidence>
<keyword evidence="8" id="KW-0238">DNA-binding</keyword>
<dbReference type="GO" id="GO:0035514">
    <property type="term" value="F:DNA demethylase activity"/>
    <property type="evidence" value="ECO:0007669"/>
    <property type="project" value="InterPro"/>
</dbReference>
<comment type="subcellular location">
    <subcellularLocation>
        <location evidence="2">Nucleus</location>
    </subcellularLocation>
</comment>
<evidence type="ECO:0000313" key="12">
    <source>
        <dbReference type="EMBL" id="PSS33730.1"/>
    </source>
</evidence>
<evidence type="ECO:0000256" key="4">
    <source>
        <dbReference type="ARBA" id="ARBA00022485"/>
    </source>
</evidence>
<feature type="region of interest" description="Disordered" evidence="10">
    <location>
        <begin position="1362"/>
        <end position="1382"/>
    </location>
</feature>
<dbReference type="Gramene" id="PSS33730">
    <property type="protein sequence ID" value="PSS33730"/>
    <property type="gene ID" value="CEY00_Acc04130"/>
</dbReference>
<feature type="region of interest" description="Disordered" evidence="10">
    <location>
        <begin position="376"/>
        <end position="410"/>
    </location>
</feature>
<dbReference type="EMBL" id="NKQK01000003">
    <property type="protein sequence ID" value="PSS33730.1"/>
    <property type="molecule type" value="Genomic_DNA"/>
</dbReference>
<evidence type="ECO:0000313" key="13">
    <source>
        <dbReference type="Proteomes" id="UP000241394"/>
    </source>
</evidence>
<feature type="compositionally biased region" description="Basic and acidic residues" evidence="10">
    <location>
        <begin position="231"/>
        <end position="240"/>
    </location>
</feature>
<sequence>MNSRTNSGRGFQIPPENDFWIGGPLVPPTLGNPILPRSNVVPIERTNWHDLVGIPDRHLRETMNSGGIERNLDLNGLMGQNVNCCESGFPRARNGCFDQNVGSYAQNFGNDNPLAELFTMKKAAAMSVGSSANVTASKNMNTANAPAILDSYSQVDSSWTEGNFTSLLLGGESPNPGLNHWIEPDGLPQMPGDGFPVPFRSHFNLSSPPRSEPDATSSTTNSFPFAPVTPDHAKQFENHRNPNISVDDSSSPEKDKLENLLISVGSEAVDNHSNELLQNIVDSSSAAASTTMTEKNNFEGGDQGIDLNKTPQQKTPKRRKHRPKVIVEGKPKRTRNPKIPNTEPKENSSGKRKYVRKKGVGVEANATPQAEVIEEVQVPTSESKAKSSRRNLNFDLESKEEGESQAKERNPALKIHQDNHALFNLNLEPQATELCMETNNVARSGSACTLTQQEGSTSILARSMNQMPTGAGSACTLTQQGGITSTVTHSMNQMPAGAGSACTLTHSMNQMPAGAGSACTLTQQGGITSTVTHSMNQMPAESLSFPERCPLVASPAALKYNALNFIAKCVNMRNASPYQKSDRNVYIHEHQHLQGKLNRNISQPHNTRINLEETRKMTWQNASQMVDRNLANSNERRGLKREYHHAMKLAGPCTENQITFPFLHQNIYQMDDHNRNSNNFGPGYSDPHKKNRMENGFHAPPCVRHVNNGLRQVATEGTNNVCTNSSTFDSRILESFQGGDITFKKQKNGINSACAAEWSSELHSNIERMAEKRPSGSTRAHNITSPTVMANSHLPLSIPPRKVATSSYEQGLGAFSANMSVNRHNMAPTSSNLVISHMNKVLLQEQKNCSQNNRRPSTKTKDQPGKLQYSDIIHEITCRLQGLKITGRSKEIGGQEQNALVLYKENGTMVPYEGFDLLKKRKPRPKVDLDPETNRIWKLLMGKEGNEATEAEDKGKEKWWEEERNVFRGRADSFIARMHLVQGDRRFSRWKGSVVDSVIGVFLTQNVSDHLSSSAFMSLAARFPIQSNPTNQTFYQSGTIILAEEPEIRMPKPDDTTRFYEKIARQPVYKQASVMYCESSELRTQDPPSGTGRIRATEHIRTVQENAKSSQNSSDFFVHEVNKEIHSYSGSNSEAEDSTHRCKSNMMHGPPTLPHTRTASFPALHSPVTGNLCFDDTSTFLHQQSNDITYNWQIPRLDKFNSLKNSSTLTPSVNSNITHKQDSVMPPSHFQRHVTPDLSARGVGYFRRLAKESISSLPSTTSGVTNENGMNYASRRIGHTAEGISQTIILRNGVPIIQAPIIGPSQFLANHLTGRESTLQSEHHTGKDQFSLSANQQERSGTFQFESTLPKEPARPTEAVATRQSETMNRAPNDPKCKEGFGVEERTPVGEKQKFLETKAVKENAKDQVYFSGEASTGMSTNMTSERKAKPEGEKRDSFDWDSLRKLVQPNGRKKERSEDTLDSMDYEALRRAHVSEISNAIKERGMNNMLADRIKDFLDRLVRDHESVDLEWLRDVPPDKAKDYLLSIRGLGLKSVECVRLLTLHHLAFPVDTNVGRIAVRLGWVPLQPLPESLQLHLLELYPMLESIQKYLWPRLCKLDQRTLYELHYQMITFGKVFCTKSKPNCNACPMRGDCRHFASAFASARLSLPGPEEKSIVSSTIPIATEKGPPVAIKPMPLPPAGISEPKEIGSVFRNCEPIVEEPATPEPETAEITQSDIEDAFYEDPDEIPTIKLNAEEFALNLQNYMQGNMDLQEGDLSKALVALNPEAASIPAPKLKNVSRLRTEHQVYELPDSHRLLKGMDKREPDDPSPYLLAIWTPGETANSFQTPEGSCGTQESGKLCNEKTCFSCNSVRETNAQTVRGTILIPCRTAMRGSFPLNGTYFQVNEMFADHESSLNPIDVPRAWIWNLPRRTVYFGTSVSTIFKGLPTEGIQYCFWRGFVCVRGFDQKTRAPRPLMARLHFPASKLAKTKNEDK</sequence>
<evidence type="ECO:0000256" key="2">
    <source>
        <dbReference type="ARBA" id="ARBA00004123"/>
    </source>
</evidence>
<dbReference type="Proteomes" id="UP000241394">
    <property type="component" value="Chromosome LG3"/>
</dbReference>
<feature type="compositionally biased region" description="Basic and acidic residues" evidence="10">
    <location>
        <begin position="396"/>
        <end position="410"/>
    </location>
</feature>
<evidence type="ECO:0000256" key="1">
    <source>
        <dbReference type="ARBA" id="ARBA00001966"/>
    </source>
</evidence>
<dbReference type="Pfam" id="PF15629">
    <property type="entry name" value="Perm-CXXC"/>
    <property type="match status" value="1"/>
</dbReference>
<keyword evidence="4" id="KW-0004">4Fe-4S</keyword>
<dbReference type="Gene3D" id="1.10.1670.10">
    <property type="entry name" value="Helix-hairpin-Helix base-excision DNA repair enzymes (C-terminal)"/>
    <property type="match status" value="1"/>
</dbReference>
<dbReference type="GO" id="GO:0141166">
    <property type="term" value="P:chromosomal 5-methylcytosine DNA demethylation pathway"/>
    <property type="evidence" value="ECO:0007669"/>
    <property type="project" value="InterPro"/>
</dbReference>
<gene>
    <name evidence="12" type="ORF">CEY00_Acc04130</name>
</gene>
<evidence type="ECO:0000256" key="10">
    <source>
        <dbReference type="SAM" id="MobiDB-lite"/>
    </source>
</evidence>
<keyword evidence="7" id="KW-0411">Iron-sulfur</keyword>
<protein>
    <submittedName>
        <fullName evidence="12">Transcriptional activator DEMETER like</fullName>
    </submittedName>
</protein>
<name>A0A2R6RUM9_ACTCC</name>
<feature type="region of interest" description="Disordered" evidence="10">
    <location>
        <begin position="846"/>
        <end position="866"/>
    </location>
</feature>
<comment type="similarity">
    <text evidence="3">Belongs to the DNA glycosylase family. DEMETER subfamily.</text>
</comment>
<dbReference type="InterPro" id="IPR044811">
    <property type="entry name" value="DME/ROS1"/>
</dbReference>
<feature type="compositionally biased region" description="Polar residues" evidence="10">
    <location>
        <begin position="1414"/>
        <end position="1424"/>
    </location>
</feature>
<keyword evidence="5" id="KW-0479">Metal-binding</keyword>
<dbReference type="InterPro" id="IPR028925">
    <property type="entry name" value="RRM_DME"/>
</dbReference>
<evidence type="ECO:0000256" key="6">
    <source>
        <dbReference type="ARBA" id="ARBA00023004"/>
    </source>
</evidence>
<feature type="region of interest" description="Disordered" evidence="10">
    <location>
        <begin position="1413"/>
        <end position="1442"/>
    </location>
</feature>
<dbReference type="GO" id="GO:0046872">
    <property type="term" value="F:metal ion binding"/>
    <property type="evidence" value="ECO:0007669"/>
    <property type="project" value="UniProtKB-KW"/>
</dbReference>
<evidence type="ECO:0000256" key="9">
    <source>
        <dbReference type="ARBA" id="ARBA00023242"/>
    </source>
</evidence>
<dbReference type="PANTHER" id="PTHR46213:SF24">
    <property type="entry name" value="HHH-GPD DOMAIN-CONTAINING PROTEIN"/>
    <property type="match status" value="1"/>
</dbReference>